<dbReference type="OrthoDB" id="1452834at2"/>
<proteinExistence type="predicted"/>
<sequence>MKAVKIGLLIFTVLITILLFLLSYLLFSRSRSFESAESALFFLGCTSAFSIYFHVKTLRYYPLFIFGKTIEELSKKYWALHVAFGLINFLLGIGILLPTIYASNLEVNIYSVVVAICFIIFGLVTLWELYKLNRFVQVYKQRRQQQREIEDIKGATR</sequence>
<dbReference type="AlphaFoldDB" id="A9DM46"/>
<dbReference type="STRING" id="391587.KAOT1_20732"/>
<keyword evidence="3" id="KW-1185">Reference proteome</keyword>
<accession>A9DM46</accession>
<reference evidence="2 3" key="1">
    <citation type="journal article" date="2011" name="J. Bacteriol.">
        <title>Genome sequence of the algicidal bacterium Kordia algicida OT-1.</title>
        <authorList>
            <person name="Lee H.S."/>
            <person name="Kang S.G."/>
            <person name="Kwon K.K."/>
            <person name="Lee J.H."/>
            <person name="Kim S.J."/>
        </authorList>
    </citation>
    <scope>NUCLEOTIDE SEQUENCE [LARGE SCALE GENOMIC DNA]</scope>
    <source>
        <strain evidence="2 3">OT-1</strain>
    </source>
</reference>
<keyword evidence="1" id="KW-1133">Transmembrane helix</keyword>
<evidence type="ECO:0000256" key="1">
    <source>
        <dbReference type="SAM" id="Phobius"/>
    </source>
</evidence>
<keyword evidence="1" id="KW-0472">Membrane</keyword>
<feature type="transmembrane region" description="Helical" evidence="1">
    <location>
        <begin position="107"/>
        <end position="130"/>
    </location>
</feature>
<feature type="transmembrane region" description="Helical" evidence="1">
    <location>
        <begin position="7"/>
        <end position="27"/>
    </location>
</feature>
<keyword evidence="1" id="KW-0812">Transmembrane</keyword>
<feature type="transmembrane region" description="Helical" evidence="1">
    <location>
        <begin position="39"/>
        <end position="58"/>
    </location>
</feature>
<evidence type="ECO:0000313" key="2">
    <source>
        <dbReference type="EMBL" id="EDP97627.1"/>
    </source>
</evidence>
<protein>
    <submittedName>
        <fullName evidence="2">Uncharacterized protein</fullName>
    </submittedName>
</protein>
<dbReference type="HOGENOM" id="CLU_1675588_0_0_10"/>
<dbReference type="RefSeq" id="WP_007096675.1">
    <property type="nucleotide sequence ID" value="NZ_CP142125.1"/>
</dbReference>
<name>A9DM46_9FLAO</name>
<evidence type="ECO:0000313" key="3">
    <source>
        <dbReference type="Proteomes" id="UP000002945"/>
    </source>
</evidence>
<dbReference type="EMBL" id="ABIB01000002">
    <property type="protein sequence ID" value="EDP97627.1"/>
    <property type="molecule type" value="Genomic_DNA"/>
</dbReference>
<dbReference type="Proteomes" id="UP000002945">
    <property type="component" value="Unassembled WGS sequence"/>
</dbReference>
<organism evidence="2 3">
    <name type="scientific">Kordia algicida OT-1</name>
    <dbReference type="NCBI Taxonomy" id="391587"/>
    <lineage>
        <taxon>Bacteria</taxon>
        <taxon>Pseudomonadati</taxon>
        <taxon>Bacteroidota</taxon>
        <taxon>Flavobacteriia</taxon>
        <taxon>Flavobacteriales</taxon>
        <taxon>Flavobacteriaceae</taxon>
        <taxon>Kordia</taxon>
    </lineage>
</organism>
<comment type="caution">
    <text evidence="2">The sequence shown here is derived from an EMBL/GenBank/DDBJ whole genome shotgun (WGS) entry which is preliminary data.</text>
</comment>
<gene>
    <name evidence="2" type="ORF">KAOT1_20732</name>
</gene>
<feature type="transmembrane region" description="Helical" evidence="1">
    <location>
        <begin position="78"/>
        <end position="101"/>
    </location>
</feature>